<keyword evidence="16" id="KW-0670">Pyruvate</keyword>
<dbReference type="InterPro" id="IPR007197">
    <property type="entry name" value="rSAM"/>
</dbReference>
<evidence type="ECO:0000256" key="3">
    <source>
        <dbReference type="ARBA" id="ARBA00009777"/>
    </source>
</evidence>
<dbReference type="PANTHER" id="PTHR30352:SF5">
    <property type="entry name" value="PYRUVATE FORMATE-LYASE 1-ACTIVATING ENZYME"/>
    <property type="match status" value="1"/>
</dbReference>
<evidence type="ECO:0000256" key="11">
    <source>
        <dbReference type="ARBA" id="ARBA00023004"/>
    </source>
</evidence>
<comment type="similarity">
    <text evidence="3 14">Belongs to the organic radical-activating enzymes family.</text>
</comment>
<dbReference type="OrthoDB" id="9782387at2"/>
<dbReference type="PANTHER" id="PTHR30352">
    <property type="entry name" value="PYRUVATE FORMATE-LYASE-ACTIVATING ENZYME"/>
    <property type="match status" value="1"/>
</dbReference>
<dbReference type="InterPro" id="IPR001989">
    <property type="entry name" value="Radical_activat_CS"/>
</dbReference>
<evidence type="ECO:0000256" key="5">
    <source>
        <dbReference type="ARBA" id="ARBA00021356"/>
    </source>
</evidence>
<evidence type="ECO:0000256" key="10">
    <source>
        <dbReference type="ARBA" id="ARBA00023002"/>
    </source>
</evidence>
<keyword evidence="10 14" id="KW-0560">Oxidoreductase</keyword>
<evidence type="ECO:0000256" key="6">
    <source>
        <dbReference type="ARBA" id="ARBA00022485"/>
    </source>
</evidence>
<dbReference type="PROSITE" id="PS51918">
    <property type="entry name" value="RADICAL_SAM"/>
    <property type="match status" value="1"/>
</dbReference>
<comment type="function">
    <text evidence="1 14">Activation of pyruvate formate-lyase under anaerobic conditions by generation of an organic free radical, using S-adenosylmethionine and reduced flavodoxin as cosubstrates to produce 5'-deoxy-adenosine.</text>
</comment>
<dbReference type="SFLD" id="SFLDG01118">
    <property type="entry name" value="activating_enzymes__group_2"/>
    <property type="match status" value="1"/>
</dbReference>
<keyword evidence="11 14" id="KW-0408">Iron</keyword>
<dbReference type="InterPro" id="IPR013785">
    <property type="entry name" value="Aldolase_TIM"/>
</dbReference>
<dbReference type="SFLD" id="SFLDF00278">
    <property type="entry name" value="pyruvate_formate-lyase_activas"/>
    <property type="match status" value="1"/>
</dbReference>
<keyword evidence="12 14" id="KW-0411">Iron-sulfur</keyword>
<accession>A0A1H3GUK4</accession>
<dbReference type="Pfam" id="PF04055">
    <property type="entry name" value="Radical_SAM"/>
    <property type="match status" value="1"/>
</dbReference>
<comment type="cofactor">
    <cofactor evidence="14">
        <name>[4Fe-4S] cluster</name>
        <dbReference type="ChEBI" id="CHEBI:49883"/>
    </cofactor>
    <text evidence="14">Binds 1 [4Fe-4S] cluster. The cluster is coordinated with 3 cysteines and an exchangeable S-adenosyl-L-methionine.</text>
</comment>
<dbReference type="SFLD" id="SFLDG01066">
    <property type="entry name" value="organic_radical-activating_enz"/>
    <property type="match status" value="1"/>
</dbReference>
<evidence type="ECO:0000256" key="7">
    <source>
        <dbReference type="ARBA" id="ARBA00022490"/>
    </source>
</evidence>
<evidence type="ECO:0000256" key="13">
    <source>
        <dbReference type="ARBA" id="ARBA00047533"/>
    </source>
</evidence>
<evidence type="ECO:0000256" key="8">
    <source>
        <dbReference type="ARBA" id="ARBA00022691"/>
    </source>
</evidence>
<dbReference type="PIRSF" id="PIRSF000371">
    <property type="entry name" value="PFL_act_enz"/>
    <property type="match status" value="1"/>
</dbReference>
<sequence length="245" mass="27414">MEGRIHSVETSGMVDGPGIRYVIFTQGCLLRCQYCHNPDTWDRNKGKTVTVESLIEDIKKYIPYMKRSNGGVTVSGGEPLLQLDFLTELFKECKKLGIHTTIDSSGGCYSTGAHFQEKLTTLLEYTDLIMLDLKHIDDSSHRALAGVSNKHILEFAKQLSNEGVPVWIRHVLVPGKTDAEEALQKLASFISTLDNVKKVEVLPYHKMGVYKWNELGMPYPLEGVEPPAEETVARAKEILGVDQYC</sequence>
<gene>
    <name evidence="16" type="ORF">SAMN05421736_101291</name>
</gene>
<dbReference type="GO" id="GO:0016829">
    <property type="term" value="F:lyase activity"/>
    <property type="evidence" value="ECO:0007669"/>
    <property type="project" value="UniProtKB-KW"/>
</dbReference>
<dbReference type="GO" id="GO:0046872">
    <property type="term" value="F:metal ion binding"/>
    <property type="evidence" value="ECO:0007669"/>
    <property type="project" value="UniProtKB-UniRule"/>
</dbReference>
<comment type="catalytic activity">
    <reaction evidence="13 14">
        <text>glycyl-[formate C-acetyltransferase] + reduced [flavodoxin] + S-adenosyl-L-methionine = glycin-2-yl radical-[formate C-acetyltransferase] + semiquinone [flavodoxin] + 5'-deoxyadenosine + L-methionine + H(+)</text>
        <dbReference type="Rhea" id="RHEA:19225"/>
        <dbReference type="Rhea" id="RHEA-COMP:10622"/>
        <dbReference type="Rhea" id="RHEA-COMP:12190"/>
        <dbReference type="Rhea" id="RHEA-COMP:12191"/>
        <dbReference type="Rhea" id="RHEA-COMP:14480"/>
        <dbReference type="ChEBI" id="CHEBI:15378"/>
        <dbReference type="ChEBI" id="CHEBI:17319"/>
        <dbReference type="ChEBI" id="CHEBI:29947"/>
        <dbReference type="ChEBI" id="CHEBI:32722"/>
        <dbReference type="ChEBI" id="CHEBI:57618"/>
        <dbReference type="ChEBI" id="CHEBI:57844"/>
        <dbReference type="ChEBI" id="CHEBI:59789"/>
        <dbReference type="ChEBI" id="CHEBI:140311"/>
        <dbReference type="EC" id="1.97.1.4"/>
    </reaction>
</comment>
<keyword evidence="8 14" id="KW-0949">S-adenosyl-L-methionine</keyword>
<dbReference type="GO" id="GO:0043365">
    <property type="term" value="F:[formate-C-acetyltransferase]-activating enzyme activity"/>
    <property type="evidence" value="ECO:0007669"/>
    <property type="project" value="UniProtKB-UniRule"/>
</dbReference>
<keyword evidence="6 14" id="KW-0004">4Fe-4S</keyword>
<keyword evidence="9 14" id="KW-0479">Metal-binding</keyword>
<dbReference type="GO" id="GO:0005737">
    <property type="term" value="C:cytoplasm"/>
    <property type="evidence" value="ECO:0007669"/>
    <property type="project" value="UniProtKB-SubCell"/>
</dbReference>
<evidence type="ECO:0000313" key="17">
    <source>
        <dbReference type="Proteomes" id="UP000198935"/>
    </source>
</evidence>
<evidence type="ECO:0000259" key="15">
    <source>
        <dbReference type="PROSITE" id="PS51918"/>
    </source>
</evidence>
<dbReference type="InterPro" id="IPR034457">
    <property type="entry name" value="Organic_radical-activating"/>
</dbReference>
<dbReference type="SUPFAM" id="SSF102114">
    <property type="entry name" value="Radical SAM enzymes"/>
    <property type="match status" value="1"/>
</dbReference>
<dbReference type="SFLD" id="SFLDS00029">
    <property type="entry name" value="Radical_SAM"/>
    <property type="match status" value="1"/>
</dbReference>
<dbReference type="NCBIfam" id="TIGR02493">
    <property type="entry name" value="PFLA"/>
    <property type="match status" value="1"/>
</dbReference>
<feature type="domain" description="Radical SAM core" evidence="15">
    <location>
        <begin position="14"/>
        <end position="242"/>
    </location>
</feature>
<organism evidence="16 17">
    <name type="scientific">Evansella caseinilytica</name>
    <dbReference type="NCBI Taxonomy" id="1503961"/>
    <lineage>
        <taxon>Bacteria</taxon>
        <taxon>Bacillati</taxon>
        <taxon>Bacillota</taxon>
        <taxon>Bacilli</taxon>
        <taxon>Bacillales</taxon>
        <taxon>Bacillaceae</taxon>
        <taxon>Evansella</taxon>
    </lineage>
</organism>
<dbReference type="InterPro" id="IPR040074">
    <property type="entry name" value="BssD/PflA/YjjW"/>
</dbReference>
<dbReference type="CDD" id="cd01335">
    <property type="entry name" value="Radical_SAM"/>
    <property type="match status" value="1"/>
</dbReference>
<dbReference type="EC" id="1.97.1.4" evidence="4 14"/>
<dbReference type="AlphaFoldDB" id="A0A1H3GUK4"/>
<dbReference type="InterPro" id="IPR058240">
    <property type="entry name" value="rSAM_sf"/>
</dbReference>
<evidence type="ECO:0000256" key="4">
    <source>
        <dbReference type="ARBA" id="ARBA00012303"/>
    </source>
</evidence>
<keyword evidence="16" id="KW-0456">Lyase</keyword>
<dbReference type="Proteomes" id="UP000198935">
    <property type="component" value="Unassembled WGS sequence"/>
</dbReference>
<dbReference type="InterPro" id="IPR034465">
    <property type="entry name" value="Pyruvate_for-lyase_activase"/>
</dbReference>
<evidence type="ECO:0000313" key="16">
    <source>
        <dbReference type="EMBL" id="SDY06996.1"/>
    </source>
</evidence>
<evidence type="ECO:0000256" key="1">
    <source>
        <dbReference type="ARBA" id="ARBA00003141"/>
    </source>
</evidence>
<dbReference type="STRING" id="1503961.SAMN05421736_101291"/>
<evidence type="ECO:0000256" key="2">
    <source>
        <dbReference type="ARBA" id="ARBA00004496"/>
    </source>
</evidence>
<dbReference type="InterPro" id="IPR012838">
    <property type="entry name" value="PFL1_activating"/>
</dbReference>
<proteinExistence type="inferred from homology"/>
<dbReference type="EMBL" id="FNPI01000001">
    <property type="protein sequence ID" value="SDY06996.1"/>
    <property type="molecule type" value="Genomic_DNA"/>
</dbReference>
<dbReference type="GO" id="GO:0051539">
    <property type="term" value="F:4 iron, 4 sulfur cluster binding"/>
    <property type="evidence" value="ECO:0007669"/>
    <property type="project" value="UniProtKB-UniRule"/>
</dbReference>
<dbReference type="InterPro" id="IPR012839">
    <property type="entry name" value="Organic_radical_activase"/>
</dbReference>
<name>A0A1H3GUK4_9BACI</name>
<dbReference type="PROSITE" id="PS01087">
    <property type="entry name" value="RADICAL_ACTIVATING"/>
    <property type="match status" value="1"/>
</dbReference>
<evidence type="ECO:0000256" key="9">
    <source>
        <dbReference type="ARBA" id="ARBA00022723"/>
    </source>
</evidence>
<evidence type="ECO:0000256" key="14">
    <source>
        <dbReference type="RuleBase" id="RU362053"/>
    </source>
</evidence>
<dbReference type="Gene3D" id="3.20.20.70">
    <property type="entry name" value="Aldolase class I"/>
    <property type="match status" value="1"/>
</dbReference>
<keyword evidence="17" id="KW-1185">Reference proteome</keyword>
<keyword evidence="7 14" id="KW-0963">Cytoplasm</keyword>
<reference evidence="17" key="1">
    <citation type="submission" date="2016-10" db="EMBL/GenBank/DDBJ databases">
        <authorList>
            <person name="Varghese N."/>
            <person name="Submissions S."/>
        </authorList>
    </citation>
    <scope>NUCLEOTIDE SEQUENCE [LARGE SCALE GENOMIC DNA]</scope>
    <source>
        <strain evidence="17">SP</strain>
    </source>
</reference>
<protein>
    <recommendedName>
        <fullName evidence="5 14">Pyruvate formate-lyase-activating enzyme</fullName>
        <ecNumber evidence="4 14">1.97.1.4</ecNumber>
    </recommendedName>
</protein>
<comment type="subcellular location">
    <subcellularLocation>
        <location evidence="2 14">Cytoplasm</location>
    </subcellularLocation>
</comment>
<evidence type="ECO:0000256" key="12">
    <source>
        <dbReference type="ARBA" id="ARBA00023014"/>
    </source>
</evidence>